<accession>S3K471</accession>
<dbReference type="InterPro" id="IPR022935">
    <property type="entry name" value="ClpS"/>
</dbReference>
<feature type="domain" description="Adaptor protein ClpS core" evidence="2">
    <location>
        <begin position="20"/>
        <end position="97"/>
    </location>
</feature>
<dbReference type="OrthoDB" id="9796121at2"/>
<dbReference type="HAMAP" id="MF_00302">
    <property type="entry name" value="ClpS"/>
    <property type="match status" value="1"/>
</dbReference>
<evidence type="ECO:0000259" key="2">
    <source>
        <dbReference type="Pfam" id="PF02617"/>
    </source>
</evidence>
<dbReference type="InterPro" id="IPR003769">
    <property type="entry name" value="ClpS_core"/>
</dbReference>
<dbReference type="InterPro" id="IPR014719">
    <property type="entry name" value="Ribosomal_bL12_C/ClpS-like"/>
</dbReference>
<evidence type="ECO:0000313" key="3">
    <source>
        <dbReference type="EMBL" id="EPF32315.1"/>
    </source>
</evidence>
<dbReference type="AlphaFoldDB" id="S3K471"/>
<organism evidence="3 4">
    <name type="scientific">Treponema maltophilum ATCC 51939</name>
    <dbReference type="NCBI Taxonomy" id="1125699"/>
    <lineage>
        <taxon>Bacteria</taxon>
        <taxon>Pseudomonadati</taxon>
        <taxon>Spirochaetota</taxon>
        <taxon>Spirochaetia</taxon>
        <taxon>Spirochaetales</taxon>
        <taxon>Treponemataceae</taxon>
        <taxon>Treponema</taxon>
    </lineage>
</organism>
<gene>
    <name evidence="1" type="primary">clpS</name>
    <name evidence="3" type="ORF">HMPREF9194_00311</name>
</gene>
<dbReference type="RefSeq" id="WP_016524612.1">
    <property type="nucleotide sequence ID" value="NZ_KE332518.1"/>
</dbReference>
<dbReference type="PANTHER" id="PTHR33473">
    <property type="entry name" value="ATP-DEPENDENT CLP PROTEASE ADAPTER PROTEIN CLPS1, CHLOROPLASTIC"/>
    <property type="match status" value="1"/>
</dbReference>
<evidence type="ECO:0000313" key="4">
    <source>
        <dbReference type="Proteomes" id="UP000014541"/>
    </source>
</evidence>
<comment type="similarity">
    <text evidence="1">Belongs to the ClpS family.</text>
</comment>
<keyword evidence="4" id="KW-1185">Reference proteome</keyword>
<evidence type="ECO:0000256" key="1">
    <source>
        <dbReference type="HAMAP-Rule" id="MF_00302"/>
    </source>
</evidence>
<name>S3K471_TREMA</name>
<dbReference type="STRING" id="1125699.HMPREF9194_00311"/>
<dbReference type="Proteomes" id="UP000014541">
    <property type="component" value="Unassembled WGS sequence"/>
</dbReference>
<protein>
    <recommendedName>
        <fullName evidence="1">ATP-dependent Clp protease adapter protein ClpS</fullName>
    </recommendedName>
</protein>
<comment type="subunit">
    <text evidence="1">Binds to the N-terminal domain of the chaperone ClpA.</text>
</comment>
<dbReference type="Pfam" id="PF02617">
    <property type="entry name" value="ClpS"/>
    <property type="match status" value="1"/>
</dbReference>
<proteinExistence type="inferred from homology"/>
<dbReference type="EMBL" id="ATFF01000002">
    <property type="protein sequence ID" value="EPF32315.1"/>
    <property type="molecule type" value="Genomic_DNA"/>
</dbReference>
<dbReference type="SUPFAM" id="SSF54736">
    <property type="entry name" value="ClpS-like"/>
    <property type="match status" value="1"/>
</dbReference>
<comment type="function">
    <text evidence="1">Involved in the modulation of the specificity of the ClpAP-mediated ATP-dependent protein degradation.</text>
</comment>
<dbReference type="eggNOG" id="COG2127">
    <property type="taxonomic scope" value="Bacteria"/>
</dbReference>
<dbReference type="HOGENOM" id="CLU_134358_1_0_12"/>
<dbReference type="Gene3D" id="3.30.1390.10">
    <property type="match status" value="1"/>
</dbReference>
<reference evidence="3 4" key="1">
    <citation type="submission" date="2013-04" db="EMBL/GenBank/DDBJ databases">
        <title>The Genome Sequence of Treponema maltophilum ATCC 51939.</title>
        <authorList>
            <consortium name="The Broad Institute Genomics Platform"/>
            <person name="Earl A."/>
            <person name="Ward D."/>
            <person name="Feldgarden M."/>
            <person name="Gevers D."/>
            <person name="Leonetti C."/>
            <person name="Blanton J.M."/>
            <person name="Dewhirst F.E."/>
            <person name="Izard J."/>
            <person name="Walker B."/>
            <person name="Young S."/>
            <person name="Zeng Q."/>
            <person name="Gargeya S."/>
            <person name="Fitzgerald M."/>
            <person name="Haas B."/>
            <person name="Abouelleil A."/>
            <person name="Allen A.W."/>
            <person name="Alvarado L."/>
            <person name="Arachchi H.M."/>
            <person name="Berlin A.M."/>
            <person name="Chapman S.B."/>
            <person name="Gainer-Dewar J."/>
            <person name="Goldberg J."/>
            <person name="Griggs A."/>
            <person name="Gujja S."/>
            <person name="Hansen M."/>
            <person name="Howarth C."/>
            <person name="Imamovic A."/>
            <person name="Ireland A."/>
            <person name="Larimer J."/>
            <person name="McCowan C."/>
            <person name="Murphy C."/>
            <person name="Pearson M."/>
            <person name="Poon T.W."/>
            <person name="Priest M."/>
            <person name="Roberts A."/>
            <person name="Saif S."/>
            <person name="Shea T."/>
            <person name="Sisk P."/>
            <person name="Sykes S."/>
            <person name="Wortman J."/>
            <person name="Nusbaum C."/>
            <person name="Birren B."/>
        </authorList>
    </citation>
    <scope>NUCLEOTIDE SEQUENCE [LARGE SCALE GENOMIC DNA]</scope>
    <source>
        <strain evidence="3 4">ATCC 51939</strain>
    </source>
</reference>
<comment type="caution">
    <text evidence="3">The sequence shown here is derived from an EMBL/GenBank/DDBJ whole genome shotgun (WGS) entry which is preliminary data.</text>
</comment>
<dbReference type="GO" id="GO:0030163">
    <property type="term" value="P:protein catabolic process"/>
    <property type="evidence" value="ECO:0007669"/>
    <property type="project" value="InterPro"/>
</dbReference>
<dbReference type="GO" id="GO:0006508">
    <property type="term" value="P:proteolysis"/>
    <property type="evidence" value="ECO:0007669"/>
    <property type="project" value="UniProtKB-UniRule"/>
</dbReference>
<sequence>MDLSVNEAGLAAGEKVFADEPPEYKVILLNDDYTTKEFVTEVLVRIFRKTPEEAVTLMEKVHTSGSAVVGIYVYDIAATRTSATIQAARKNGFPLQCAMERV</sequence>
<dbReference type="PATRIC" id="fig|1125699.3.peg.314"/>
<dbReference type="PANTHER" id="PTHR33473:SF19">
    <property type="entry name" value="ATP-DEPENDENT CLP PROTEASE ADAPTER PROTEIN CLPS"/>
    <property type="match status" value="1"/>
</dbReference>